<accession>A0A5N7ADR8</accession>
<dbReference type="EMBL" id="ML737590">
    <property type="protein sequence ID" value="KAE8367972.1"/>
    <property type="molecule type" value="Genomic_DNA"/>
</dbReference>
<gene>
    <name evidence="1" type="ORF">BDV27DRAFT_57699</name>
</gene>
<protein>
    <submittedName>
        <fullName evidence="1">Uncharacterized protein</fullName>
    </submittedName>
</protein>
<keyword evidence="2" id="KW-1185">Reference proteome</keyword>
<dbReference type="RefSeq" id="XP_031931053.1">
    <property type="nucleotide sequence ID" value="XM_032076988.1"/>
</dbReference>
<dbReference type="AlphaFoldDB" id="A0A5N7ADR8"/>
<organism evidence="1 2">
    <name type="scientific">Aspergillus caelatus</name>
    <dbReference type="NCBI Taxonomy" id="61420"/>
    <lineage>
        <taxon>Eukaryota</taxon>
        <taxon>Fungi</taxon>
        <taxon>Dikarya</taxon>
        <taxon>Ascomycota</taxon>
        <taxon>Pezizomycotina</taxon>
        <taxon>Eurotiomycetes</taxon>
        <taxon>Eurotiomycetidae</taxon>
        <taxon>Eurotiales</taxon>
        <taxon>Aspergillaceae</taxon>
        <taxon>Aspergillus</taxon>
        <taxon>Aspergillus subgen. Circumdati</taxon>
    </lineage>
</organism>
<sequence length="151" mass="17173">MYHFLEWNNSKVRPLPSTHPLKNRGIMMLETGKISVVSSRVAEIRSTERTKISAASLHELMEHTLKEFIRKEASRKRSLLGADECLGLSTSPIHTSRPFPKWIGSLRGKALVLSRTQLYCGLGRHEWVYVQVKTSETDLKLCFSVCATMWG</sequence>
<evidence type="ECO:0000313" key="1">
    <source>
        <dbReference type="EMBL" id="KAE8367972.1"/>
    </source>
</evidence>
<name>A0A5N7ADR8_9EURO</name>
<reference evidence="1 2" key="1">
    <citation type="submission" date="2019-04" db="EMBL/GenBank/DDBJ databases">
        <title>Friends and foes A comparative genomics studyof 23 Aspergillus species from section Flavi.</title>
        <authorList>
            <consortium name="DOE Joint Genome Institute"/>
            <person name="Kjaerbolling I."/>
            <person name="Vesth T."/>
            <person name="Frisvad J.C."/>
            <person name="Nybo J.L."/>
            <person name="Theobald S."/>
            <person name="Kildgaard S."/>
            <person name="Isbrandt T."/>
            <person name="Kuo A."/>
            <person name="Sato A."/>
            <person name="Lyhne E.K."/>
            <person name="Kogle M.E."/>
            <person name="Wiebenga A."/>
            <person name="Kun R.S."/>
            <person name="Lubbers R.J."/>
            <person name="Makela M.R."/>
            <person name="Barry K."/>
            <person name="Chovatia M."/>
            <person name="Clum A."/>
            <person name="Daum C."/>
            <person name="Haridas S."/>
            <person name="He G."/>
            <person name="LaButti K."/>
            <person name="Lipzen A."/>
            <person name="Mondo S."/>
            <person name="Riley R."/>
            <person name="Salamov A."/>
            <person name="Simmons B.A."/>
            <person name="Magnuson J.K."/>
            <person name="Henrissat B."/>
            <person name="Mortensen U.H."/>
            <person name="Larsen T.O."/>
            <person name="Devries R.P."/>
            <person name="Grigoriev I.V."/>
            <person name="Machida M."/>
            <person name="Baker S.E."/>
            <person name="Andersen M.R."/>
        </authorList>
    </citation>
    <scope>NUCLEOTIDE SEQUENCE [LARGE SCALE GENOMIC DNA]</scope>
    <source>
        <strain evidence="1 2">CBS 763.97</strain>
    </source>
</reference>
<dbReference type="Proteomes" id="UP000326268">
    <property type="component" value="Unassembled WGS sequence"/>
</dbReference>
<evidence type="ECO:0000313" key="2">
    <source>
        <dbReference type="Proteomes" id="UP000326268"/>
    </source>
</evidence>
<proteinExistence type="predicted"/>
<dbReference type="GeneID" id="43661434"/>